<keyword evidence="2" id="KW-1185">Reference proteome</keyword>
<evidence type="ECO:0000313" key="2">
    <source>
        <dbReference type="Proteomes" id="UP001057402"/>
    </source>
</evidence>
<dbReference type="EMBL" id="CM042881">
    <property type="protein sequence ID" value="KAI4384887.1"/>
    <property type="molecule type" value="Genomic_DNA"/>
</dbReference>
<organism evidence="1 2">
    <name type="scientific">Melastoma candidum</name>
    <dbReference type="NCBI Taxonomy" id="119954"/>
    <lineage>
        <taxon>Eukaryota</taxon>
        <taxon>Viridiplantae</taxon>
        <taxon>Streptophyta</taxon>
        <taxon>Embryophyta</taxon>
        <taxon>Tracheophyta</taxon>
        <taxon>Spermatophyta</taxon>
        <taxon>Magnoliopsida</taxon>
        <taxon>eudicotyledons</taxon>
        <taxon>Gunneridae</taxon>
        <taxon>Pentapetalae</taxon>
        <taxon>rosids</taxon>
        <taxon>malvids</taxon>
        <taxon>Myrtales</taxon>
        <taxon>Melastomataceae</taxon>
        <taxon>Melastomatoideae</taxon>
        <taxon>Melastomateae</taxon>
        <taxon>Melastoma</taxon>
    </lineage>
</organism>
<dbReference type="Proteomes" id="UP001057402">
    <property type="component" value="Chromosome 2"/>
</dbReference>
<name>A0ACB9S2G5_9MYRT</name>
<accession>A0ACB9S2G5</accession>
<evidence type="ECO:0000313" key="1">
    <source>
        <dbReference type="EMBL" id="KAI4384887.1"/>
    </source>
</evidence>
<reference evidence="2" key="1">
    <citation type="journal article" date="2023" name="Front. Plant Sci.">
        <title>Chromosomal-level genome assembly of Melastoma candidum provides insights into trichome evolution.</title>
        <authorList>
            <person name="Zhong Y."/>
            <person name="Wu W."/>
            <person name="Sun C."/>
            <person name="Zou P."/>
            <person name="Liu Y."/>
            <person name="Dai S."/>
            <person name="Zhou R."/>
        </authorList>
    </citation>
    <scope>NUCLEOTIDE SEQUENCE [LARGE SCALE GENOMIC DNA]</scope>
</reference>
<sequence>MVDDDEEERRFRPTDAELVNHYLRLKINGNEKECRVIREVDVCKHEPWDLPDLSAIPTTDPETTLEELDGTHPGQNAFVLCRLFRKQDETVEDSNIDIAELADESPLAIKSSPGDTESELEMPQDNQSSASRAGPSRDHDTQPMPLQIKQEPGSSSREEFKGSGQDPDDNDDYITAFLDSILTDGNDGIFFEGAGSEQFDGMNFCSAGEGLLPIFGAALNQEEDWAYSEEKIEEKFPPVLKSCLLAESNVTDHNFGSIAGDITKIPPSYQPDSDQHRIISVLESSFTPAALDSESPHDTGIIIRPRPQVEAPLPKLAAQGNARRRLHVQCKLQIGPTLCKARLRDSMQSNEDQKLESLDTVEKVVEKSVGVVSEEPTEGTRSSIADGEAQIPTSEEVKAKLIRPRTIHKDTQTSSGCTFSTLQKGLHSLCSSINLFSFITLLVLTLSLMGALLCSSSRY</sequence>
<comment type="caution">
    <text evidence="1">The sequence shown here is derived from an EMBL/GenBank/DDBJ whole genome shotgun (WGS) entry which is preliminary data.</text>
</comment>
<gene>
    <name evidence="1" type="ORF">MLD38_002977</name>
</gene>
<protein>
    <submittedName>
        <fullName evidence="1">Uncharacterized protein</fullName>
    </submittedName>
</protein>
<proteinExistence type="predicted"/>